<proteinExistence type="predicted"/>
<dbReference type="NCBIfam" id="TIGR02145">
    <property type="entry name" value="Fib_succ_major"/>
    <property type="match status" value="1"/>
</dbReference>
<dbReference type="Proteomes" id="UP000428260">
    <property type="component" value="Chromosome"/>
</dbReference>
<dbReference type="Pfam" id="PF18911">
    <property type="entry name" value="PKD_4"/>
    <property type="match status" value="1"/>
</dbReference>
<evidence type="ECO:0000313" key="3">
    <source>
        <dbReference type="EMBL" id="QGY43853.1"/>
    </source>
</evidence>
<organism evidence="3 4">
    <name type="scientific">Maribellus comscasis</name>
    <dbReference type="NCBI Taxonomy" id="2681766"/>
    <lineage>
        <taxon>Bacteria</taxon>
        <taxon>Pseudomonadati</taxon>
        <taxon>Bacteroidota</taxon>
        <taxon>Bacteroidia</taxon>
        <taxon>Marinilabiliales</taxon>
        <taxon>Prolixibacteraceae</taxon>
        <taxon>Maribellus</taxon>
    </lineage>
</organism>
<protein>
    <recommendedName>
        <fullName evidence="5">PKD domain-containing protein</fullName>
    </recommendedName>
</protein>
<dbReference type="InterPro" id="IPR013783">
    <property type="entry name" value="Ig-like_fold"/>
</dbReference>
<dbReference type="InterPro" id="IPR035986">
    <property type="entry name" value="PKD_dom_sf"/>
</dbReference>
<dbReference type="CDD" id="cd11304">
    <property type="entry name" value="Cadherin_repeat"/>
    <property type="match status" value="1"/>
</dbReference>
<name>A0A6I6JXJ5_9BACT</name>
<dbReference type="InterPro" id="IPR000601">
    <property type="entry name" value="PKD_dom"/>
</dbReference>
<feature type="domain" description="PKD" evidence="1">
    <location>
        <begin position="428"/>
        <end position="480"/>
    </location>
</feature>
<evidence type="ECO:0000259" key="1">
    <source>
        <dbReference type="PROSITE" id="PS50093"/>
    </source>
</evidence>
<evidence type="ECO:0000259" key="2">
    <source>
        <dbReference type="PROSITE" id="PS50835"/>
    </source>
</evidence>
<dbReference type="PROSITE" id="PS50093">
    <property type="entry name" value="PKD"/>
    <property type="match status" value="1"/>
</dbReference>
<evidence type="ECO:0008006" key="5">
    <source>
        <dbReference type="Google" id="ProtNLM"/>
    </source>
</evidence>
<keyword evidence="4" id="KW-1185">Reference proteome</keyword>
<evidence type="ECO:0000313" key="4">
    <source>
        <dbReference type="Proteomes" id="UP000428260"/>
    </source>
</evidence>
<dbReference type="InterPro" id="IPR011871">
    <property type="entry name" value="Fib_succ_major"/>
</dbReference>
<dbReference type="SUPFAM" id="SSF49299">
    <property type="entry name" value="PKD domain"/>
    <property type="match status" value="1"/>
</dbReference>
<dbReference type="Gene3D" id="2.60.40.10">
    <property type="entry name" value="Immunoglobulins"/>
    <property type="match status" value="1"/>
</dbReference>
<dbReference type="Gene3D" id="2.60.220.30">
    <property type="match status" value="1"/>
</dbReference>
<dbReference type="PROSITE" id="PS50835">
    <property type="entry name" value="IG_LIKE"/>
    <property type="match status" value="1"/>
</dbReference>
<gene>
    <name evidence="3" type="ORF">GM418_09345</name>
</gene>
<dbReference type="Pfam" id="PF09603">
    <property type="entry name" value="Fib_succ_major"/>
    <property type="match status" value="1"/>
</dbReference>
<dbReference type="RefSeq" id="WP_158865396.1">
    <property type="nucleotide sequence ID" value="NZ_CP046401.1"/>
</dbReference>
<dbReference type="KEGG" id="mcos:GM418_09345"/>
<sequence>MKKPLLYPLSILILISLLFITCEKDEPAPSEPEKTPNTDYMVYDNGSGEIGKAGGEVTITESSSPLNGVTVTIPEGALDKNVNIEVEASTNPYQDDRTFVNFKPDGLEFEKPVQITLPYDDHLNKDSITVYYWDEDNNQTIEIGNEAVTNNFVTASTAHFSNYSADEKCIYADLGTSNGILAAGGHLTFFSKIPLILMSPERSWPNIVNAEQLIQNNPFGGGLTVRITYELGQKKWPGIYYRLAETEILIRLTELYSTQCSNSMFVYKTNGIIDDLIYSEDDVELLGHLCIPSMDDFYYLLANGTIFRGIFDETTFVNTGESLDGKNLVASIGFSVGDWELSSTGKFLKHTETLWGISETYELDEITTVFIGDDNQNGIPDDFESINKPEIEITSPENNSTYSVYDEIEFQCNAIDEEDGTLADTQIQWSFQDGNETNYFDNGTTLILDAGSYEFTVTATDSDGNTTETNINITVTPDNNPPTATITVPAGISGGDIQIEYTISDADGNANDLFVTLSGVDNPSLKDFSAGEFDGGYINGVEPGTHTFVWDSEADLPERSGSITISMGYLNSGSRARISDYYEFEIDNTGNTSGEIEYGELVDTRGGETKTYRTVIINGKEWMAENLAYDVVDGCWAYNNNESNVETYGRLYTWDAALAACPEGWHVPTDDEWKQLEMFLGMSQSEADDTGYRGTDEGTKLKATSGWNNNGNGTDDYGFSALPGGYRTSHGNIYNIGDLGSWWSATEGDTYNAWYRTLTYTFSDVRRYCNYKDYGFSVRCVRD</sequence>
<reference evidence="3 4" key="1">
    <citation type="submission" date="2019-11" db="EMBL/GenBank/DDBJ databases">
        <authorList>
            <person name="Zheng R.K."/>
            <person name="Sun C.M."/>
        </authorList>
    </citation>
    <scope>NUCLEOTIDE SEQUENCE [LARGE SCALE GENOMIC DNA]</scope>
    <source>
        <strain evidence="3 4">WC007</strain>
    </source>
</reference>
<accession>A0A6I6JXJ5</accession>
<dbReference type="AlphaFoldDB" id="A0A6I6JXJ5"/>
<dbReference type="EMBL" id="CP046401">
    <property type="protein sequence ID" value="QGY43853.1"/>
    <property type="molecule type" value="Genomic_DNA"/>
</dbReference>
<dbReference type="InterPro" id="IPR007110">
    <property type="entry name" value="Ig-like_dom"/>
</dbReference>
<feature type="domain" description="Ig-like" evidence="2">
    <location>
        <begin position="389"/>
        <end position="472"/>
    </location>
</feature>